<dbReference type="WBParaSite" id="ASIM_0000603901-mRNA-1">
    <property type="protein sequence ID" value="ASIM_0000603901-mRNA-1"/>
    <property type="gene ID" value="ASIM_0000603901"/>
</dbReference>
<reference evidence="4" key="1">
    <citation type="submission" date="2017-02" db="UniProtKB">
        <authorList>
            <consortium name="WormBaseParasite"/>
        </authorList>
    </citation>
    <scope>IDENTIFICATION</scope>
</reference>
<evidence type="ECO:0000313" key="4">
    <source>
        <dbReference type="WBParaSite" id="ASIM_0000603901-mRNA-1"/>
    </source>
</evidence>
<evidence type="ECO:0000313" key="2">
    <source>
        <dbReference type="EMBL" id="VDK26133.1"/>
    </source>
</evidence>
<name>A0A0M3JEJ3_ANISI</name>
<proteinExistence type="predicted"/>
<protein>
    <submittedName>
        <fullName evidence="4">DUF503 domain-containing protein</fullName>
    </submittedName>
</protein>
<dbReference type="Proteomes" id="UP000267096">
    <property type="component" value="Unassembled WGS sequence"/>
</dbReference>
<reference evidence="2 3" key="2">
    <citation type="submission" date="2018-11" db="EMBL/GenBank/DDBJ databases">
        <authorList>
            <consortium name="Pathogen Informatics"/>
        </authorList>
    </citation>
    <scope>NUCLEOTIDE SEQUENCE [LARGE SCALE GENOMIC DNA]</scope>
</reference>
<keyword evidence="1" id="KW-0175">Coiled coil</keyword>
<feature type="coiled-coil region" evidence="1">
    <location>
        <begin position="16"/>
        <end position="43"/>
    </location>
</feature>
<evidence type="ECO:0000256" key="1">
    <source>
        <dbReference type="SAM" id="Coils"/>
    </source>
</evidence>
<evidence type="ECO:0000313" key="3">
    <source>
        <dbReference type="Proteomes" id="UP000267096"/>
    </source>
</evidence>
<keyword evidence="3" id="KW-1185">Reference proteome</keyword>
<dbReference type="AlphaFoldDB" id="A0A0M3JEJ3"/>
<sequence>MANFIFYLKFYVRPSAIELKQLIRDARDEIDSLNIEFKKFRIDFTKLRRTSLDELQSTCSNNNGGDDIIGNICEKVENLLNSIDQTLPISDLVTAEVGFFDLIRID</sequence>
<gene>
    <name evidence="2" type="ORF">ASIM_LOCUS5830</name>
</gene>
<organism evidence="4">
    <name type="scientific">Anisakis simplex</name>
    <name type="common">Herring worm</name>
    <dbReference type="NCBI Taxonomy" id="6269"/>
    <lineage>
        <taxon>Eukaryota</taxon>
        <taxon>Metazoa</taxon>
        <taxon>Ecdysozoa</taxon>
        <taxon>Nematoda</taxon>
        <taxon>Chromadorea</taxon>
        <taxon>Rhabditida</taxon>
        <taxon>Spirurina</taxon>
        <taxon>Ascaridomorpha</taxon>
        <taxon>Ascaridoidea</taxon>
        <taxon>Anisakidae</taxon>
        <taxon>Anisakis</taxon>
        <taxon>Anisakis simplex complex</taxon>
    </lineage>
</organism>
<dbReference type="EMBL" id="UYRR01011880">
    <property type="protein sequence ID" value="VDK26133.1"/>
    <property type="molecule type" value="Genomic_DNA"/>
</dbReference>
<dbReference type="OrthoDB" id="6229420at2759"/>
<accession>A0A0M3JEJ3</accession>